<keyword evidence="6" id="KW-1015">Disulfide bond</keyword>
<dbReference type="InterPro" id="IPR025661">
    <property type="entry name" value="Pept_asp_AS"/>
</dbReference>
<dbReference type="Proteomes" id="UP001152759">
    <property type="component" value="Chromosome 2"/>
</dbReference>
<evidence type="ECO:0000259" key="8">
    <source>
        <dbReference type="SMART" id="SM00645"/>
    </source>
</evidence>
<dbReference type="SMART" id="SM00645">
    <property type="entry name" value="Pept_C1"/>
    <property type="match status" value="1"/>
</dbReference>
<evidence type="ECO:0000259" key="9">
    <source>
        <dbReference type="SMART" id="SM00848"/>
    </source>
</evidence>
<dbReference type="Pfam" id="PF00112">
    <property type="entry name" value="Peptidase_C1"/>
    <property type="match status" value="1"/>
</dbReference>
<gene>
    <name evidence="10" type="ORF">BEMITA_LOCUS4250</name>
</gene>
<dbReference type="Gene3D" id="3.90.70.10">
    <property type="entry name" value="Cysteine proteinases"/>
    <property type="match status" value="1"/>
</dbReference>
<evidence type="ECO:0000313" key="11">
    <source>
        <dbReference type="Proteomes" id="UP001152759"/>
    </source>
</evidence>
<evidence type="ECO:0000256" key="2">
    <source>
        <dbReference type="ARBA" id="ARBA00022670"/>
    </source>
</evidence>
<dbReference type="EMBL" id="OU963863">
    <property type="protein sequence ID" value="CAH0384969.1"/>
    <property type="molecule type" value="Genomic_DNA"/>
</dbReference>
<dbReference type="SMART" id="SM00848">
    <property type="entry name" value="Inhibitor_I29"/>
    <property type="match status" value="1"/>
</dbReference>
<evidence type="ECO:0000313" key="10">
    <source>
        <dbReference type="EMBL" id="CAH0384969.1"/>
    </source>
</evidence>
<dbReference type="InterPro" id="IPR038765">
    <property type="entry name" value="Papain-like_cys_pep_sf"/>
</dbReference>
<proteinExistence type="inferred from homology"/>
<name>A0A9P0A2I1_BEMTA</name>
<dbReference type="PROSITE" id="PS00639">
    <property type="entry name" value="THIOL_PROTEASE_HIS"/>
    <property type="match status" value="1"/>
</dbReference>
<evidence type="ECO:0000256" key="6">
    <source>
        <dbReference type="ARBA" id="ARBA00023157"/>
    </source>
</evidence>
<dbReference type="PRINTS" id="PR00705">
    <property type="entry name" value="PAPAIN"/>
</dbReference>
<feature type="domain" description="Peptidase C1A papain C-terminal" evidence="8">
    <location>
        <begin position="122"/>
        <end position="338"/>
    </location>
</feature>
<comment type="similarity">
    <text evidence="1">Belongs to the peptidase C1 family.</text>
</comment>
<feature type="domain" description="Cathepsin propeptide inhibitor" evidence="9">
    <location>
        <begin position="28"/>
        <end position="88"/>
    </location>
</feature>
<evidence type="ECO:0000256" key="4">
    <source>
        <dbReference type="ARBA" id="ARBA00022807"/>
    </source>
</evidence>
<dbReference type="InterPro" id="IPR000668">
    <property type="entry name" value="Peptidase_C1A_C"/>
</dbReference>
<dbReference type="FunFam" id="3.90.70.10:FF:000006">
    <property type="entry name" value="Cathepsin S"/>
    <property type="match status" value="1"/>
</dbReference>
<keyword evidence="3" id="KW-0378">Hydrolase</keyword>
<keyword evidence="11" id="KW-1185">Reference proteome</keyword>
<dbReference type="AlphaFoldDB" id="A0A9P0A2I1"/>
<keyword evidence="7" id="KW-0732">Signal</keyword>
<sequence length="339" mass="37726">MQPTIILLAALLPAILAVTSNDVVHEEFEQFKMAHGKKYNNDIEEGFRLKIFMENKHKIAKHNQRHERGEVSYKLAMNHFGDMLHHEFKNVMNGYKQSLLLQLGADAKKDASSFLAPANVVLPRAVDWRTAGAVTPVKNQGHCGSCWSFSTTGALEGQHFRKTGRLVSLSEQNLIDCSTRYGNQGCNGGLMDQAFQYIKDNQGIDTEISYPYEEHDDKCRYKPRQKGATDKGFTDIESGSESDLKAAVATVGPISVAIDASAEDFQFYSEGVYYSDQCNSTQLDHGVLVVGYGTTEDDEDYWIVKNSWGPKWGAKGYILMARNRDNNCGIATAASYPLV</sequence>
<organism evidence="10 11">
    <name type="scientific">Bemisia tabaci</name>
    <name type="common">Sweetpotato whitefly</name>
    <name type="synonym">Aleurodes tabaci</name>
    <dbReference type="NCBI Taxonomy" id="7038"/>
    <lineage>
        <taxon>Eukaryota</taxon>
        <taxon>Metazoa</taxon>
        <taxon>Ecdysozoa</taxon>
        <taxon>Arthropoda</taxon>
        <taxon>Hexapoda</taxon>
        <taxon>Insecta</taxon>
        <taxon>Pterygota</taxon>
        <taxon>Neoptera</taxon>
        <taxon>Paraneoptera</taxon>
        <taxon>Hemiptera</taxon>
        <taxon>Sternorrhyncha</taxon>
        <taxon>Aleyrodoidea</taxon>
        <taxon>Aleyrodidae</taxon>
        <taxon>Aleyrodinae</taxon>
        <taxon>Bemisia</taxon>
    </lineage>
</organism>
<accession>A0A9P0A2I1</accession>
<feature type="chain" id="PRO_5040224892" description="Cathepsin L" evidence="7">
    <location>
        <begin position="18"/>
        <end position="339"/>
    </location>
</feature>
<evidence type="ECO:0008006" key="12">
    <source>
        <dbReference type="Google" id="ProtNLM"/>
    </source>
</evidence>
<evidence type="ECO:0000256" key="5">
    <source>
        <dbReference type="ARBA" id="ARBA00023145"/>
    </source>
</evidence>
<feature type="signal peptide" evidence="7">
    <location>
        <begin position="1"/>
        <end position="17"/>
    </location>
</feature>
<evidence type="ECO:0000256" key="7">
    <source>
        <dbReference type="SAM" id="SignalP"/>
    </source>
</evidence>
<keyword evidence="4" id="KW-0788">Thiol protease</keyword>
<dbReference type="GO" id="GO:0008234">
    <property type="term" value="F:cysteine-type peptidase activity"/>
    <property type="evidence" value="ECO:0007669"/>
    <property type="project" value="UniProtKB-KW"/>
</dbReference>
<evidence type="ECO:0000256" key="1">
    <source>
        <dbReference type="ARBA" id="ARBA00008455"/>
    </source>
</evidence>
<dbReference type="GO" id="GO:0006508">
    <property type="term" value="P:proteolysis"/>
    <property type="evidence" value="ECO:0007669"/>
    <property type="project" value="UniProtKB-KW"/>
</dbReference>
<dbReference type="CDD" id="cd02248">
    <property type="entry name" value="Peptidase_C1A"/>
    <property type="match status" value="1"/>
</dbReference>
<dbReference type="PROSITE" id="PS00640">
    <property type="entry name" value="THIOL_PROTEASE_ASN"/>
    <property type="match status" value="1"/>
</dbReference>
<reference evidence="10" key="1">
    <citation type="submission" date="2021-12" db="EMBL/GenBank/DDBJ databases">
        <authorList>
            <person name="King R."/>
        </authorList>
    </citation>
    <scope>NUCLEOTIDE SEQUENCE</scope>
</reference>
<dbReference type="InterPro" id="IPR025660">
    <property type="entry name" value="Pept_his_AS"/>
</dbReference>
<dbReference type="KEGG" id="btab:109040040"/>
<keyword evidence="2" id="KW-0645">Protease</keyword>
<protein>
    <recommendedName>
        <fullName evidence="12">Cathepsin L</fullName>
    </recommendedName>
</protein>
<dbReference type="OrthoDB" id="10253408at2759"/>
<dbReference type="InterPro" id="IPR000169">
    <property type="entry name" value="Pept_cys_AS"/>
</dbReference>
<dbReference type="InterPro" id="IPR039417">
    <property type="entry name" value="Peptidase_C1A_papain-like"/>
</dbReference>
<keyword evidence="5" id="KW-0865">Zymogen</keyword>
<dbReference type="InterPro" id="IPR013201">
    <property type="entry name" value="Prot_inhib_I29"/>
</dbReference>
<dbReference type="PROSITE" id="PS00139">
    <property type="entry name" value="THIOL_PROTEASE_CYS"/>
    <property type="match status" value="1"/>
</dbReference>
<dbReference type="PANTHER" id="PTHR12411">
    <property type="entry name" value="CYSTEINE PROTEASE FAMILY C1-RELATED"/>
    <property type="match status" value="1"/>
</dbReference>
<dbReference type="SUPFAM" id="SSF54001">
    <property type="entry name" value="Cysteine proteinases"/>
    <property type="match status" value="1"/>
</dbReference>
<dbReference type="InterPro" id="IPR013128">
    <property type="entry name" value="Peptidase_C1A"/>
</dbReference>
<evidence type="ECO:0000256" key="3">
    <source>
        <dbReference type="ARBA" id="ARBA00022801"/>
    </source>
</evidence>
<dbReference type="Pfam" id="PF08246">
    <property type="entry name" value="Inhibitor_I29"/>
    <property type="match status" value="1"/>
</dbReference>